<feature type="region of interest" description="Disordered" evidence="1">
    <location>
        <begin position="84"/>
        <end position="109"/>
    </location>
</feature>
<reference evidence="2" key="1">
    <citation type="submission" date="2020-06" db="EMBL/GenBank/DDBJ databases">
        <authorList>
            <consortium name="Plant Systems Biology data submission"/>
        </authorList>
    </citation>
    <scope>NUCLEOTIDE SEQUENCE</scope>
    <source>
        <strain evidence="2">D6</strain>
    </source>
</reference>
<comment type="caution">
    <text evidence="2">The sequence shown here is derived from an EMBL/GenBank/DDBJ whole genome shotgun (WGS) entry which is preliminary data.</text>
</comment>
<dbReference type="EMBL" id="CAICTM010001896">
    <property type="protein sequence ID" value="CAB9526833.1"/>
    <property type="molecule type" value="Genomic_DNA"/>
</dbReference>
<protein>
    <submittedName>
        <fullName evidence="2">Uncharacterized protein</fullName>
    </submittedName>
</protein>
<sequence length="268" mass="29349">MMHLVIHAAIKTMEGATHLERQEEQHARSSFQAALDFMQQAETDYFANAAIQQLSSRLGIPTFIQNDGTIAYGVAQDPFDTSALPIPSMAIPKPPDVPQQQQDQEEEQQPAITVNGGSLGNTTGFNPKHFVYAKPLVFNPAAARRPVDALLYTAVIMFDQALGYHQEGARNHDKDLLLRSLSFYDISLEILIDSALQFDCAHVIIATMNNKACVYMELGMTDYADTVLEELLSVIVSAARGGTFTEPDLQGVLGNLQFLKTSFISAAA</sequence>
<keyword evidence="3" id="KW-1185">Reference proteome</keyword>
<accession>A0A9N8EU98</accession>
<dbReference type="AlphaFoldDB" id="A0A9N8EU98"/>
<proteinExistence type="predicted"/>
<evidence type="ECO:0000313" key="2">
    <source>
        <dbReference type="EMBL" id="CAB9526833.1"/>
    </source>
</evidence>
<dbReference type="Proteomes" id="UP001153069">
    <property type="component" value="Unassembled WGS sequence"/>
</dbReference>
<evidence type="ECO:0000256" key="1">
    <source>
        <dbReference type="SAM" id="MobiDB-lite"/>
    </source>
</evidence>
<name>A0A9N8EU98_9STRA</name>
<organism evidence="2 3">
    <name type="scientific">Seminavis robusta</name>
    <dbReference type="NCBI Taxonomy" id="568900"/>
    <lineage>
        <taxon>Eukaryota</taxon>
        <taxon>Sar</taxon>
        <taxon>Stramenopiles</taxon>
        <taxon>Ochrophyta</taxon>
        <taxon>Bacillariophyta</taxon>
        <taxon>Bacillariophyceae</taxon>
        <taxon>Bacillariophycidae</taxon>
        <taxon>Naviculales</taxon>
        <taxon>Naviculaceae</taxon>
        <taxon>Seminavis</taxon>
    </lineage>
</organism>
<gene>
    <name evidence="2" type="ORF">SEMRO_1898_G304110.1</name>
</gene>
<evidence type="ECO:0000313" key="3">
    <source>
        <dbReference type="Proteomes" id="UP001153069"/>
    </source>
</evidence>